<comment type="caution">
    <text evidence="1">The sequence shown here is derived from an EMBL/GenBank/DDBJ whole genome shotgun (WGS) entry which is preliminary data.</text>
</comment>
<accession>A0A5D8ZZK6</accession>
<evidence type="ECO:0000313" key="2">
    <source>
        <dbReference type="Proteomes" id="UP000323884"/>
    </source>
</evidence>
<dbReference type="AlphaFoldDB" id="A0A5D8ZZK6"/>
<keyword evidence="2" id="KW-1185">Reference proteome</keyword>
<dbReference type="EMBL" id="VTRU01000001">
    <property type="protein sequence ID" value="TZF98724.1"/>
    <property type="molecule type" value="Genomic_DNA"/>
</dbReference>
<dbReference type="RefSeq" id="WP_149385892.1">
    <property type="nucleotide sequence ID" value="NZ_VTRU01000001.1"/>
</dbReference>
<evidence type="ECO:0000313" key="1">
    <source>
        <dbReference type="EMBL" id="TZF98724.1"/>
    </source>
</evidence>
<dbReference type="OrthoDB" id="1259090at2"/>
<sequence>MTISKKNKNRTSVDGKEYLWWVFDEYDQTEFDGIQIKAVCSDQTHFIKYGLQQEEDNRKVVLALKDYAKLVHLSSPPKFENDKGIITKSGINKLVRWCKQDVHQIQYALDGNSNNLTEIERQLLLKDLQKIIK</sequence>
<organism evidence="1 2">
    <name type="scientific">Chryseobacterium panacisoli</name>
    <dbReference type="NCBI Taxonomy" id="1807141"/>
    <lineage>
        <taxon>Bacteria</taxon>
        <taxon>Pseudomonadati</taxon>
        <taxon>Bacteroidota</taxon>
        <taxon>Flavobacteriia</taxon>
        <taxon>Flavobacteriales</taxon>
        <taxon>Weeksellaceae</taxon>
        <taxon>Chryseobacterium group</taxon>
        <taxon>Chryseobacterium</taxon>
    </lineage>
</organism>
<name>A0A5D8ZZK6_9FLAO</name>
<keyword evidence="1" id="KW-0614">Plasmid</keyword>
<proteinExistence type="predicted"/>
<dbReference type="Proteomes" id="UP000323884">
    <property type="component" value="Unassembled WGS sequence"/>
</dbReference>
<gene>
    <name evidence="1" type="ORF">FW781_02010</name>
</gene>
<geneLocation type="plasmid" evidence="1">
    <name>unnamed1</name>
</geneLocation>
<protein>
    <submittedName>
        <fullName evidence="1">Uncharacterized protein</fullName>
    </submittedName>
</protein>
<reference evidence="1 2" key="1">
    <citation type="submission" date="2019-08" db="EMBL/GenBank/DDBJ databases">
        <title>Draft genome sequence of Chryseobacterium sp. Gsoil 183.</title>
        <authorList>
            <person name="Im W.-T."/>
        </authorList>
    </citation>
    <scope>NUCLEOTIDE SEQUENCE [LARGE SCALE GENOMIC DNA]</scope>
    <source>
        <strain evidence="1 2">Gsoil 183</strain>
        <plasmid evidence="1">unnamed1</plasmid>
    </source>
</reference>